<keyword evidence="2" id="KW-0812">Transmembrane</keyword>
<feature type="region of interest" description="Disordered" evidence="1">
    <location>
        <begin position="76"/>
        <end position="136"/>
    </location>
</feature>
<accession>A0ABU2LYJ6</accession>
<evidence type="ECO:0000256" key="1">
    <source>
        <dbReference type="SAM" id="MobiDB-lite"/>
    </source>
</evidence>
<feature type="compositionally biased region" description="Basic and acidic residues" evidence="1">
    <location>
        <begin position="8"/>
        <end position="20"/>
    </location>
</feature>
<evidence type="ECO:0000313" key="3">
    <source>
        <dbReference type="EMBL" id="MDT0322651.1"/>
    </source>
</evidence>
<feature type="transmembrane region" description="Helical" evidence="2">
    <location>
        <begin position="57"/>
        <end position="74"/>
    </location>
</feature>
<comment type="caution">
    <text evidence="3">The sequence shown here is derived from an EMBL/GenBank/DDBJ whole genome shotgun (WGS) entry which is preliminary data.</text>
</comment>
<feature type="region of interest" description="Disordered" evidence="1">
    <location>
        <begin position="1"/>
        <end position="37"/>
    </location>
</feature>
<sequence>MDQTRQTEQTERRDQFEQRLAHLMHSAPGQTPFEPRHRERLMAGVRARRRARAARRAAGSVLVACGLVLGLLLLPDTLAGDGSGPADPRPASTPSRPEPSETSDATAPPPPPAETWDATSQDDTTLSGAEDGSDAP</sequence>
<gene>
    <name evidence="3" type="ORF">RNC47_30500</name>
</gene>
<evidence type="ECO:0000313" key="4">
    <source>
        <dbReference type="Proteomes" id="UP001183420"/>
    </source>
</evidence>
<evidence type="ECO:0000256" key="2">
    <source>
        <dbReference type="SAM" id="Phobius"/>
    </source>
</evidence>
<dbReference type="Proteomes" id="UP001183420">
    <property type="component" value="Unassembled WGS sequence"/>
</dbReference>
<name>A0ABU2LYJ6_9ACTN</name>
<protein>
    <submittedName>
        <fullName evidence="3">Cellulase</fullName>
    </submittedName>
</protein>
<keyword evidence="2" id="KW-1133">Transmembrane helix</keyword>
<organism evidence="3 4">
    <name type="scientific">Streptomyces millisiae</name>
    <dbReference type="NCBI Taxonomy" id="3075542"/>
    <lineage>
        <taxon>Bacteria</taxon>
        <taxon>Bacillati</taxon>
        <taxon>Actinomycetota</taxon>
        <taxon>Actinomycetes</taxon>
        <taxon>Kitasatosporales</taxon>
        <taxon>Streptomycetaceae</taxon>
        <taxon>Streptomyces</taxon>
    </lineage>
</organism>
<keyword evidence="2" id="KW-0472">Membrane</keyword>
<dbReference type="EMBL" id="JAVREM010000069">
    <property type="protein sequence ID" value="MDT0322651.1"/>
    <property type="molecule type" value="Genomic_DNA"/>
</dbReference>
<feature type="compositionally biased region" description="Low complexity" evidence="1">
    <location>
        <begin position="89"/>
        <end position="106"/>
    </location>
</feature>
<proteinExistence type="predicted"/>
<dbReference type="RefSeq" id="WP_311603375.1">
    <property type="nucleotide sequence ID" value="NZ_JAVREM010000069.1"/>
</dbReference>
<reference evidence="4" key="1">
    <citation type="submission" date="2023-07" db="EMBL/GenBank/DDBJ databases">
        <title>30 novel species of actinomycetes from the DSMZ collection.</title>
        <authorList>
            <person name="Nouioui I."/>
        </authorList>
    </citation>
    <scope>NUCLEOTIDE SEQUENCE [LARGE SCALE GENOMIC DNA]</scope>
    <source>
        <strain evidence="4">DSM 44918</strain>
    </source>
</reference>
<keyword evidence="4" id="KW-1185">Reference proteome</keyword>